<dbReference type="Proteomes" id="UP000575241">
    <property type="component" value="Unassembled WGS sequence"/>
</dbReference>
<keyword evidence="1" id="KW-0812">Transmembrane</keyword>
<keyword evidence="4" id="KW-1185">Reference proteome</keyword>
<dbReference type="Pfam" id="PF14257">
    <property type="entry name" value="DUF4349"/>
    <property type="match status" value="1"/>
</dbReference>
<proteinExistence type="predicted"/>
<dbReference type="EMBL" id="JACHLN010000002">
    <property type="protein sequence ID" value="MBB4838636.1"/>
    <property type="molecule type" value="Genomic_DNA"/>
</dbReference>
<dbReference type="RefSeq" id="WP_184165464.1">
    <property type="nucleotide sequence ID" value="NZ_JACHLN010000002.1"/>
</dbReference>
<evidence type="ECO:0000259" key="2">
    <source>
        <dbReference type="Pfam" id="PF14257"/>
    </source>
</evidence>
<dbReference type="InterPro" id="IPR025645">
    <property type="entry name" value="DUF4349"/>
</dbReference>
<protein>
    <recommendedName>
        <fullName evidence="2">DUF4349 domain-containing protein</fullName>
    </recommendedName>
</protein>
<keyword evidence="1" id="KW-0472">Membrane</keyword>
<accession>A0A7W7NSC1</accession>
<sequence length="298" mass="31786">MARRDYETSCPLFLAACALAGCSAAENTQTTRADDSAAQLLESTDAPASEAKGADKQGPAEKVKVSLPQLAYSYSLGYLLPGDRLASVQDAHRRLCEDMGPARCQLLAFERDDSEDKSGDAFTKLRVVTSEAHRFSDALGKVAGDAGGRATGTKVATDDVSKQIVDTKARIAQRELLVARLTEVLRTRSGKVSELVEAERSVASAQEELDQAKGWLSELQGRVAMSDFEIRYSAIAPATNSGSVAGQLTEAGQGSFASFLIGVRALLTLAIYLLPWVLLAIPVVLLVRRKRAKPAEAA</sequence>
<evidence type="ECO:0000256" key="1">
    <source>
        <dbReference type="SAM" id="Phobius"/>
    </source>
</evidence>
<dbReference type="AlphaFoldDB" id="A0A7W7NSC1"/>
<gene>
    <name evidence="3" type="ORF">HNP52_001705</name>
</gene>
<evidence type="ECO:0000313" key="3">
    <source>
        <dbReference type="EMBL" id="MBB4838636.1"/>
    </source>
</evidence>
<organism evidence="3 4">
    <name type="scientific">Sphingomonas kyeonggiensis</name>
    <dbReference type="NCBI Taxonomy" id="1268553"/>
    <lineage>
        <taxon>Bacteria</taxon>
        <taxon>Pseudomonadati</taxon>
        <taxon>Pseudomonadota</taxon>
        <taxon>Alphaproteobacteria</taxon>
        <taxon>Sphingomonadales</taxon>
        <taxon>Sphingomonadaceae</taxon>
        <taxon>Sphingomonas</taxon>
    </lineage>
</organism>
<dbReference type="PROSITE" id="PS51257">
    <property type="entry name" value="PROKAR_LIPOPROTEIN"/>
    <property type="match status" value="1"/>
</dbReference>
<evidence type="ECO:0000313" key="4">
    <source>
        <dbReference type="Proteomes" id="UP000575241"/>
    </source>
</evidence>
<feature type="domain" description="DUF4349" evidence="2">
    <location>
        <begin position="84"/>
        <end position="288"/>
    </location>
</feature>
<keyword evidence="1" id="KW-1133">Transmembrane helix</keyword>
<name>A0A7W7NSC1_9SPHN</name>
<reference evidence="3 4" key="1">
    <citation type="submission" date="2020-08" db="EMBL/GenBank/DDBJ databases">
        <title>Functional genomics of gut bacteria from endangered species of beetles.</title>
        <authorList>
            <person name="Carlos-Shanley C."/>
        </authorList>
    </citation>
    <scope>NUCLEOTIDE SEQUENCE [LARGE SCALE GENOMIC DNA]</scope>
    <source>
        <strain evidence="3 4">S00224</strain>
    </source>
</reference>
<feature type="transmembrane region" description="Helical" evidence="1">
    <location>
        <begin position="265"/>
        <end position="287"/>
    </location>
</feature>
<comment type="caution">
    <text evidence="3">The sequence shown here is derived from an EMBL/GenBank/DDBJ whole genome shotgun (WGS) entry which is preliminary data.</text>
</comment>